<sequence>MLSHVMDKKRKNLRHMIARYLSTAIPDIQVEISFSGQKKIIKTDECGYFMNWFEVDHPLDHTGWQPVDFCIHDTSETKQCIKTGEVLIVDTDAPFGIISDIDDTVLVSHATQLLRKLRLILTKNAKTRLPFVGVKEFYQALTGNNSANPIFYVSSSEWNLYDFLVDFFATKHLPKGPFLLQEFKSGIKDLIRSGGGSHMHKTQKIHRLMKLYPSLSFVLIGDSGQRDPEIYADIAAQYPARVKAIYIRAVGKKKELDKKLVKQTAKEGVEMVLVHTTEEAYTHALKAGLIQSEVNE</sequence>
<dbReference type="STRING" id="156994.SAMN04488028_102145"/>
<keyword evidence="3" id="KW-1185">Reference proteome</keyword>
<evidence type="ECO:0000313" key="2">
    <source>
        <dbReference type="EMBL" id="SHJ91895.1"/>
    </source>
</evidence>
<feature type="domain" description="Phosphatidate phosphatase APP1 catalytic" evidence="1">
    <location>
        <begin position="95"/>
        <end position="248"/>
    </location>
</feature>
<dbReference type="InterPro" id="IPR052935">
    <property type="entry name" value="Mg2+_PAP"/>
</dbReference>
<organism evidence="2 3">
    <name type="scientific">Reichenbachiella agariperforans</name>
    <dbReference type="NCBI Taxonomy" id="156994"/>
    <lineage>
        <taxon>Bacteria</taxon>
        <taxon>Pseudomonadati</taxon>
        <taxon>Bacteroidota</taxon>
        <taxon>Cytophagia</taxon>
        <taxon>Cytophagales</taxon>
        <taxon>Reichenbachiellaceae</taxon>
        <taxon>Reichenbachiella</taxon>
    </lineage>
</organism>
<reference evidence="3" key="1">
    <citation type="submission" date="2016-11" db="EMBL/GenBank/DDBJ databases">
        <authorList>
            <person name="Varghese N."/>
            <person name="Submissions S."/>
        </authorList>
    </citation>
    <scope>NUCLEOTIDE SEQUENCE [LARGE SCALE GENOMIC DNA]</scope>
    <source>
        <strain evidence="3">DSM 26134</strain>
    </source>
</reference>
<dbReference type="EMBL" id="FRAA01000002">
    <property type="protein sequence ID" value="SHJ91895.1"/>
    <property type="molecule type" value="Genomic_DNA"/>
</dbReference>
<dbReference type="AlphaFoldDB" id="A0A1M6N853"/>
<name>A0A1M6N853_REIAG</name>
<dbReference type="GO" id="GO:0008195">
    <property type="term" value="F:phosphatidate phosphatase activity"/>
    <property type="evidence" value="ECO:0007669"/>
    <property type="project" value="InterPro"/>
</dbReference>
<proteinExistence type="predicted"/>
<accession>A0A1M6N853</accession>
<dbReference type="PANTHER" id="PTHR28208">
    <property type="entry name" value="PHOSPHATIDATE PHOSPHATASE APP1"/>
    <property type="match status" value="1"/>
</dbReference>
<protein>
    <submittedName>
        <fullName evidence="2">Phosphatidate phosphatase APP1</fullName>
    </submittedName>
</protein>
<gene>
    <name evidence="2" type="ORF">SAMN04488028_102145</name>
</gene>
<dbReference type="PANTHER" id="PTHR28208:SF3">
    <property type="entry name" value="PHOSPHATIDATE PHOSPHATASE APP1"/>
    <property type="match status" value="1"/>
</dbReference>
<evidence type="ECO:0000313" key="3">
    <source>
        <dbReference type="Proteomes" id="UP000184474"/>
    </source>
</evidence>
<dbReference type="Pfam" id="PF09949">
    <property type="entry name" value="APP1_cat"/>
    <property type="match status" value="1"/>
</dbReference>
<evidence type="ECO:0000259" key="1">
    <source>
        <dbReference type="Pfam" id="PF09949"/>
    </source>
</evidence>
<dbReference type="InterPro" id="IPR019236">
    <property type="entry name" value="APP1_cat"/>
</dbReference>
<dbReference type="Proteomes" id="UP000184474">
    <property type="component" value="Unassembled WGS sequence"/>
</dbReference>